<protein>
    <submittedName>
        <fullName evidence="5">Lysophospholipid acyltransferase family protein</fullName>
    </submittedName>
</protein>
<organism evidence="5 6">
    <name type="scientific">Oceanospirillum sediminis</name>
    <dbReference type="NCBI Taxonomy" id="2760088"/>
    <lineage>
        <taxon>Bacteria</taxon>
        <taxon>Pseudomonadati</taxon>
        <taxon>Pseudomonadota</taxon>
        <taxon>Gammaproteobacteria</taxon>
        <taxon>Oceanospirillales</taxon>
        <taxon>Oceanospirillaceae</taxon>
        <taxon>Oceanospirillum</taxon>
    </lineage>
</organism>
<dbReference type="SUPFAM" id="SSF69593">
    <property type="entry name" value="Glycerol-3-phosphate (1)-acyltransferase"/>
    <property type="match status" value="1"/>
</dbReference>
<sequence>MHHTMFNTPVISHLLQAFSILVLKLTGWKVEGSFPENTPKAVLIAAPHTTNWDMPISLMMAFRLRLPVYWMGKKSIFKFPFASVMRWMGGIPVERSKSTNMVDSIIERYQENDKLLIMIAPEGTRARVEGWKSGFYHMAKGADVPIVMAYIDYANKRGGIGPVFWPTGNYEKDLEEIQSFYQAFRGKYD</sequence>
<dbReference type="GO" id="GO:0006654">
    <property type="term" value="P:phosphatidic acid biosynthetic process"/>
    <property type="evidence" value="ECO:0007669"/>
    <property type="project" value="TreeGrafter"/>
</dbReference>
<keyword evidence="2 5" id="KW-0808">Transferase</keyword>
<evidence type="ECO:0000256" key="3">
    <source>
        <dbReference type="ARBA" id="ARBA00023315"/>
    </source>
</evidence>
<dbReference type="RefSeq" id="WP_182807636.1">
    <property type="nucleotide sequence ID" value="NZ_JACJFM010000004.1"/>
</dbReference>
<dbReference type="InterPro" id="IPR002123">
    <property type="entry name" value="Plipid/glycerol_acylTrfase"/>
</dbReference>
<evidence type="ECO:0000259" key="4">
    <source>
        <dbReference type="SMART" id="SM00563"/>
    </source>
</evidence>
<dbReference type="PANTHER" id="PTHR10434">
    <property type="entry name" value="1-ACYL-SN-GLYCEROL-3-PHOSPHATE ACYLTRANSFERASE"/>
    <property type="match status" value="1"/>
</dbReference>
<comment type="caution">
    <text evidence="5">The sequence shown here is derived from an EMBL/GenBank/DDBJ whole genome shotgun (WGS) entry which is preliminary data.</text>
</comment>
<comment type="pathway">
    <text evidence="1">Lipid metabolism.</text>
</comment>
<dbReference type="GO" id="GO:0003841">
    <property type="term" value="F:1-acylglycerol-3-phosphate O-acyltransferase activity"/>
    <property type="evidence" value="ECO:0007669"/>
    <property type="project" value="TreeGrafter"/>
</dbReference>
<dbReference type="EMBL" id="JACJFM010000004">
    <property type="protein sequence ID" value="MBB1485847.1"/>
    <property type="molecule type" value="Genomic_DNA"/>
</dbReference>
<reference evidence="5 6" key="1">
    <citation type="submission" date="2020-08" db="EMBL/GenBank/DDBJ databases">
        <title>Oceanospirillum sp. nov. isolated from marine sediment.</title>
        <authorList>
            <person name="Ji X."/>
        </authorList>
    </citation>
    <scope>NUCLEOTIDE SEQUENCE [LARGE SCALE GENOMIC DNA]</scope>
    <source>
        <strain evidence="5 6">D5</strain>
    </source>
</reference>
<evidence type="ECO:0000256" key="1">
    <source>
        <dbReference type="ARBA" id="ARBA00005189"/>
    </source>
</evidence>
<dbReference type="AlphaFoldDB" id="A0A839IMZ3"/>
<keyword evidence="6" id="KW-1185">Reference proteome</keyword>
<name>A0A839IMZ3_9GAMM</name>
<dbReference type="PANTHER" id="PTHR10434:SF9">
    <property type="entry name" value="PHOSPHOLIPID_GLYCEROL ACYLTRANSFERASE DOMAIN-CONTAINING PROTEIN"/>
    <property type="match status" value="1"/>
</dbReference>
<evidence type="ECO:0000256" key="2">
    <source>
        <dbReference type="ARBA" id="ARBA00022679"/>
    </source>
</evidence>
<keyword evidence="3 5" id="KW-0012">Acyltransferase</keyword>
<dbReference type="Proteomes" id="UP000565262">
    <property type="component" value="Unassembled WGS sequence"/>
</dbReference>
<accession>A0A839IMZ3</accession>
<proteinExistence type="predicted"/>
<feature type="domain" description="Phospholipid/glycerol acyltransferase" evidence="4">
    <location>
        <begin position="42"/>
        <end position="154"/>
    </location>
</feature>
<dbReference type="SMART" id="SM00563">
    <property type="entry name" value="PlsC"/>
    <property type="match status" value="1"/>
</dbReference>
<evidence type="ECO:0000313" key="5">
    <source>
        <dbReference type="EMBL" id="MBB1485847.1"/>
    </source>
</evidence>
<gene>
    <name evidence="5" type="ORF">H4O21_04375</name>
</gene>
<dbReference type="CDD" id="cd07988">
    <property type="entry name" value="LPLAT_ABO13168-like"/>
    <property type="match status" value="1"/>
</dbReference>
<dbReference type="Pfam" id="PF01553">
    <property type="entry name" value="Acyltransferase"/>
    <property type="match status" value="1"/>
</dbReference>
<evidence type="ECO:0000313" key="6">
    <source>
        <dbReference type="Proteomes" id="UP000565262"/>
    </source>
</evidence>